<reference evidence="5" key="1">
    <citation type="journal article" date="2023" name="Mol. Phylogenet. Evol.">
        <title>Genome-scale phylogeny and comparative genomics of the fungal order Sordariales.</title>
        <authorList>
            <person name="Hensen N."/>
            <person name="Bonometti L."/>
            <person name="Westerberg I."/>
            <person name="Brannstrom I.O."/>
            <person name="Guillou S."/>
            <person name="Cros-Aarteil S."/>
            <person name="Calhoun S."/>
            <person name="Haridas S."/>
            <person name="Kuo A."/>
            <person name="Mondo S."/>
            <person name="Pangilinan J."/>
            <person name="Riley R."/>
            <person name="LaButti K."/>
            <person name="Andreopoulos B."/>
            <person name="Lipzen A."/>
            <person name="Chen C."/>
            <person name="Yan M."/>
            <person name="Daum C."/>
            <person name="Ng V."/>
            <person name="Clum A."/>
            <person name="Steindorff A."/>
            <person name="Ohm R.A."/>
            <person name="Martin F."/>
            <person name="Silar P."/>
            <person name="Natvig D.O."/>
            <person name="Lalanne C."/>
            <person name="Gautier V."/>
            <person name="Ament-Velasquez S.L."/>
            <person name="Kruys A."/>
            <person name="Hutchinson M.I."/>
            <person name="Powell A.J."/>
            <person name="Barry K."/>
            <person name="Miller A.N."/>
            <person name="Grigoriev I.V."/>
            <person name="Debuchy R."/>
            <person name="Gladieux P."/>
            <person name="Hiltunen Thoren M."/>
            <person name="Johannesson H."/>
        </authorList>
    </citation>
    <scope>NUCLEOTIDE SEQUENCE</scope>
    <source>
        <strain evidence="5">CBS 958.72</strain>
    </source>
</reference>
<dbReference type="PANTHER" id="PTHR44229:SF4">
    <property type="entry name" value="15-HYDROXYPROSTAGLANDIN DEHYDROGENASE [NAD(+)]"/>
    <property type="match status" value="1"/>
</dbReference>
<keyword evidence="6" id="KW-1185">Reference proteome</keyword>
<evidence type="ECO:0000256" key="1">
    <source>
        <dbReference type="ARBA" id="ARBA00006484"/>
    </source>
</evidence>
<proteinExistence type="inferred from homology"/>
<dbReference type="PANTHER" id="PTHR44229">
    <property type="entry name" value="15-HYDROXYPROSTAGLANDIN DEHYDROGENASE [NAD(+)]"/>
    <property type="match status" value="1"/>
</dbReference>
<dbReference type="GO" id="GO:0016491">
    <property type="term" value="F:oxidoreductase activity"/>
    <property type="evidence" value="ECO:0007669"/>
    <property type="project" value="UniProtKB-KW"/>
</dbReference>
<keyword evidence="4" id="KW-0812">Transmembrane</keyword>
<evidence type="ECO:0000313" key="6">
    <source>
        <dbReference type="Proteomes" id="UP001287356"/>
    </source>
</evidence>
<dbReference type="Proteomes" id="UP001287356">
    <property type="component" value="Unassembled WGS sequence"/>
</dbReference>
<accession>A0AAE0KAJ6</accession>
<comment type="caution">
    <text evidence="5">The sequence shown here is derived from an EMBL/GenBank/DDBJ whole genome shotgun (WGS) entry which is preliminary data.</text>
</comment>
<dbReference type="InterPro" id="IPR036291">
    <property type="entry name" value="NAD(P)-bd_dom_sf"/>
</dbReference>
<evidence type="ECO:0000256" key="2">
    <source>
        <dbReference type="ARBA" id="ARBA00022857"/>
    </source>
</evidence>
<dbReference type="GO" id="GO:0005737">
    <property type="term" value="C:cytoplasm"/>
    <property type="evidence" value="ECO:0007669"/>
    <property type="project" value="TreeGrafter"/>
</dbReference>
<dbReference type="InterPro" id="IPR020904">
    <property type="entry name" value="Sc_DH/Rdtase_CS"/>
</dbReference>
<sequence>MESKSHFEDSPRGSDDESGMTLLGEQLKAAPVRRSILQRALKGVVVAAALVCAVSVLYTAVAIRRLSSLSAVDFGDCGESRTVEEARALGCKFDPMSWIWVRPECYDAELIADFMNKTDFSWHTEPKLTAESKVPMDIIFRGDHPKLFTQKDYHSVHCTYMMKKMHKAILERRPIDTYLMDWVHTNHCEMVLLNDWMHEDTPCTPEMSGIGKALSTKLVSRGWRVGLVDVNVEAGKQLEAELGPNTFFAKADVASYEAQAAAFSAIFTHWGRLDAVCANAGITDRSSLYMVPAVGLDLAAIDSIPPPPDLIATDIDYKGVIYSTQLAIHFMRHSPGRPGGKILAASSIAGVFPHPTLPEYSGAKGAVINFVRAAGPILRIKEKIALGAVCPGLIRTPIFRDDVWAALDPRVLTPVETAVRGYEQLLDEEGDAKAGEVILCVGNDIVPIPAPDMGAGSDVDEDSGAKMMEAAMEPLFKALHGTSLMTIGPSNKLNLRVQLVHS</sequence>
<evidence type="ECO:0008006" key="7">
    <source>
        <dbReference type="Google" id="ProtNLM"/>
    </source>
</evidence>
<comment type="similarity">
    <text evidence="1">Belongs to the short-chain dehydrogenases/reductases (SDR) family.</text>
</comment>
<keyword evidence="4" id="KW-1133">Transmembrane helix</keyword>
<dbReference type="Gene3D" id="3.40.50.720">
    <property type="entry name" value="NAD(P)-binding Rossmann-like Domain"/>
    <property type="match status" value="1"/>
</dbReference>
<dbReference type="PRINTS" id="PR00081">
    <property type="entry name" value="GDHRDH"/>
</dbReference>
<dbReference type="SUPFAM" id="SSF51735">
    <property type="entry name" value="NAD(P)-binding Rossmann-fold domains"/>
    <property type="match status" value="1"/>
</dbReference>
<protein>
    <recommendedName>
        <fullName evidence="7">15-hydroxyprostaglandin dehydrogenase</fullName>
    </recommendedName>
</protein>
<reference evidence="5" key="2">
    <citation type="submission" date="2023-06" db="EMBL/GenBank/DDBJ databases">
        <authorList>
            <consortium name="Lawrence Berkeley National Laboratory"/>
            <person name="Haridas S."/>
            <person name="Hensen N."/>
            <person name="Bonometti L."/>
            <person name="Westerberg I."/>
            <person name="Brannstrom I.O."/>
            <person name="Guillou S."/>
            <person name="Cros-Aarteil S."/>
            <person name="Calhoun S."/>
            <person name="Kuo A."/>
            <person name="Mondo S."/>
            <person name="Pangilinan J."/>
            <person name="Riley R."/>
            <person name="Labutti K."/>
            <person name="Andreopoulos B."/>
            <person name="Lipzen A."/>
            <person name="Chen C."/>
            <person name="Yanf M."/>
            <person name="Daum C."/>
            <person name="Ng V."/>
            <person name="Clum A."/>
            <person name="Steindorff A."/>
            <person name="Ohm R."/>
            <person name="Martin F."/>
            <person name="Silar P."/>
            <person name="Natvig D."/>
            <person name="Lalanne C."/>
            <person name="Gautier V."/>
            <person name="Ament-Velasquez S.L."/>
            <person name="Kruys A."/>
            <person name="Hutchinson M.I."/>
            <person name="Powell A.J."/>
            <person name="Barry K."/>
            <person name="Miller A.N."/>
            <person name="Grigoriev I.V."/>
            <person name="Debuchy R."/>
            <person name="Gladieux P."/>
            <person name="Thoren M.H."/>
            <person name="Johannesson H."/>
        </authorList>
    </citation>
    <scope>NUCLEOTIDE SEQUENCE</scope>
    <source>
        <strain evidence="5">CBS 958.72</strain>
    </source>
</reference>
<evidence type="ECO:0000256" key="3">
    <source>
        <dbReference type="ARBA" id="ARBA00023002"/>
    </source>
</evidence>
<dbReference type="Pfam" id="PF00106">
    <property type="entry name" value="adh_short"/>
    <property type="match status" value="1"/>
</dbReference>
<feature type="transmembrane region" description="Helical" evidence="4">
    <location>
        <begin position="43"/>
        <end position="63"/>
    </location>
</feature>
<dbReference type="PROSITE" id="PS00061">
    <property type="entry name" value="ADH_SHORT"/>
    <property type="match status" value="1"/>
</dbReference>
<gene>
    <name evidence="5" type="ORF">B0T24DRAFT_719832</name>
</gene>
<dbReference type="EMBL" id="JAULSN010000004">
    <property type="protein sequence ID" value="KAK3373086.1"/>
    <property type="molecule type" value="Genomic_DNA"/>
</dbReference>
<organism evidence="5 6">
    <name type="scientific">Lasiosphaeria ovina</name>
    <dbReference type="NCBI Taxonomy" id="92902"/>
    <lineage>
        <taxon>Eukaryota</taxon>
        <taxon>Fungi</taxon>
        <taxon>Dikarya</taxon>
        <taxon>Ascomycota</taxon>
        <taxon>Pezizomycotina</taxon>
        <taxon>Sordariomycetes</taxon>
        <taxon>Sordariomycetidae</taxon>
        <taxon>Sordariales</taxon>
        <taxon>Lasiosphaeriaceae</taxon>
        <taxon>Lasiosphaeria</taxon>
    </lineage>
</organism>
<keyword evidence="2" id="KW-0521">NADP</keyword>
<evidence type="ECO:0000313" key="5">
    <source>
        <dbReference type="EMBL" id="KAK3373086.1"/>
    </source>
</evidence>
<dbReference type="AlphaFoldDB" id="A0AAE0KAJ6"/>
<dbReference type="InterPro" id="IPR002347">
    <property type="entry name" value="SDR_fam"/>
</dbReference>
<evidence type="ECO:0000256" key="4">
    <source>
        <dbReference type="SAM" id="Phobius"/>
    </source>
</evidence>
<keyword evidence="4" id="KW-0472">Membrane</keyword>
<keyword evidence="3" id="KW-0560">Oxidoreductase</keyword>
<name>A0AAE0KAJ6_9PEZI</name>